<evidence type="ECO:0000313" key="8">
    <source>
        <dbReference type="Proteomes" id="UP000659654"/>
    </source>
</evidence>
<dbReference type="InterPro" id="IPR003582">
    <property type="entry name" value="ShKT_dom"/>
</dbReference>
<feature type="domain" description="ShKT" evidence="5">
    <location>
        <begin position="93"/>
        <end position="132"/>
    </location>
</feature>
<keyword evidence="2 3" id="KW-1015">Disulfide bond</keyword>
<dbReference type="AlphaFoldDB" id="A0A1I7SI48"/>
<feature type="domain" description="ShKT" evidence="5">
    <location>
        <begin position="229"/>
        <end position="263"/>
    </location>
</feature>
<feature type="signal peptide" evidence="4">
    <location>
        <begin position="1"/>
        <end position="20"/>
    </location>
</feature>
<protein>
    <submittedName>
        <fullName evidence="6">(pine wood nematode) hypothetical protein</fullName>
    </submittedName>
</protein>
<dbReference type="PROSITE" id="PS51670">
    <property type="entry name" value="SHKT"/>
    <property type="match status" value="4"/>
</dbReference>
<evidence type="ECO:0000256" key="3">
    <source>
        <dbReference type="PROSITE-ProRule" id="PRU01005"/>
    </source>
</evidence>
<accession>A0A1I7SI48</accession>
<dbReference type="Pfam" id="PF01549">
    <property type="entry name" value="ShK"/>
    <property type="match status" value="4"/>
</dbReference>
<dbReference type="Gene3D" id="1.10.10.1870">
    <property type="entry name" value="ShTK domain-like"/>
    <property type="match status" value="2"/>
</dbReference>
<evidence type="ECO:0000259" key="5">
    <source>
        <dbReference type="PROSITE" id="PS51670"/>
    </source>
</evidence>
<keyword evidence="1 4" id="KW-0732">Signal</keyword>
<dbReference type="Gene3D" id="1.10.10.1940">
    <property type="match status" value="2"/>
</dbReference>
<name>A0A1I7SI48_BURXY</name>
<dbReference type="PANTHER" id="PTHR46219">
    <property type="entry name" value="PROTEIN CBG11138"/>
    <property type="match status" value="1"/>
</dbReference>
<evidence type="ECO:0000313" key="9">
    <source>
        <dbReference type="WBParaSite" id="BXY_1271700.1"/>
    </source>
</evidence>
<organism evidence="7 9">
    <name type="scientific">Bursaphelenchus xylophilus</name>
    <name type="common">Pinewood nematode worm</name>
    <name type="synonym">Aphelenchoides xylophilus</name>
    <dbReference type="NCBI Taxonomy" id="6326"/>
    <lineage>
        <taxon>Eukaryota</taxon>
        <taxon>Metazoa</taxon>
        <taxon>Ecdysozoa</taxon>
        <taxon>Nematoda</taxon>
        <taxon>Chromadorea</taxon>
        <taxon>Rhabditida</taxon>
        <taxon>Tylenchina</taxon>
        <taxon>Tylenchomorpha</taxon>
        <taxon>Aphelenchoidea</taxon>
        <taxon>Aphelenchoididae</taxon>
        <taxon>Bursaphelenchus</taxon>
    </lineage>
</organism>
<sequence>MQKLELPILLMFIYLSTAYCQCEDKVGSSGTSDCPRLQELCNNSTYYSLMTQECPKTCGRCGQSSNVQYSNSNTNAIMNTNINVNTNTGNTNCEDKTGSSGTSDCPKLKELCNNSTYYSLMTQECPKTCGRCGSTGNANIQYSNSNTNTAINTNANTNNAVYPANTGTCVDKAGSNGQSDCPQLTRLCNNTLYKPLMQEQCAQSCGFCSGGGAAQNNAALPPPVITGACVDKATNCNDFAAYCNNATYQLLLAEQCPLTCRFCTAGKKK</sequence>
<dbReference type="WBParaSite" id="BXY_1271700.1">
    <property type="protein sequence ID" value="BXY_1271700.1"/>
    <property type="gene ID" value="BXY_1271700"/>
</dbReference>
<dbReference type="Proteomes" id="UP000095284">
    <property type="component" value="Unplaced"/>
</dbReference>
<reference evidence="9" key="1">
    <citation type="submission" date="2016-11" db="UniProtKB">
        <authorList>
            <consortium name="WormBaseParasite"/>
        </authorList>
    </citation>
    <scope>IDENTIFICATION</scope>
</reference>
<dbReference type="OrthoDB" id="5868199at2759"/>
<dbReference type="Proteomes" id="UP000582659">
    <property type="component" value="Unassembled WGS sequence"/>
</dbReference>
<reference evidence="6" key="2">
    <citation type="submission" date="2020-09" db="EMBL/GenBank/DDBJ databases">
        <authorList>
            <person name="Kikuchi T."/>
        </authorList>
    </citation>
    <scope>NUCLEOTIDE SEQUENCE</scope>
    <source>
        <strain evidence="6">Ka4C1</strain>
    </source>
</reference>
<gene>
    <name evidence="6" type="ORF">BXYJ_LOCUS10587</name>
</gene>
<dbReference type="Proteomes" id="UP000659654">
    <property type="component" value="Unassembled WGS sequence"/>
</dbReference>
<feature type="domain" description="ShKT" evidence="5">
    <location>
        <begin position="20"/>
        <end position="61"/>
    </location>
</feature>
<keyword evidence="8" id="KW-1185">Reference proteome</keyword>
<evidence type="ECO:0000256" key="4">
    <source>
        <dbReference type="SAM" id="SignalP"/>
    </source>
</evidence>
<evidence type="ECO:0000256" key="1">
    <source>
        <dbReference type="ARBA" id="ARBA00022729"/>
    </source>
</evidence>
<dbReference type="EMBL" id="CAJFCV020000004">
    <property type="protein sequence ID" value="CAG9119388.1"/>
    <property type="molecule type" value="Genomic_DNA"/>
</dbReference>
<feature type="disulfide bond" evidence="3">
    <location>
        <begin position="229"/>
        <end position="263"/>
    </location>
</feature>
<dbReference type="PANTHER" id="PTHR46219:SF5">
    <property type="entry name" value="SHKT DOMAIN-CONTAINING PROTEIN"/>
    <property type="match status" value="1"/>
</dbReference>
<evidence type="ECO:0000313" key="6">
    <source>
        <dbReference type="EMBL" id="CAD5228723.1"/>
    </source>
</evidence>
<dbReference type="EMBL" id="CAJFDI010000004">
    <property type="protein sequence ID" value="CAD5228723.1"/>
    <property type="molecule type" value="Genomic_DNA"/>
</dbReference>
<feature type="chain" id="PRO_5035399854" evidence="4">
    <location>
        <begin position="21"/>
        <end position="269"/>
    </location>
</feature>
<dbReference type="SMART" id="SM00254">
    <property type="entry name" value="ShKT"/>
    <property type="match status" value="4"/>
</dbReference>
<comment type="caution">
    <text evidence="3">Lacks conserved residue(s) required for the propagation of feature annotation.</text>
</comment>
<dbReference type="FunFam" id="1.10.10.1940:FF:000002">
    <property type="entry name" value="PHAryngeal gland Toxin-related"/>
    <property type="match status" value="2"/>
</dbReference>
<proteinExistence type="predicted"/>
<evidence type="ECO:0000313" key="7">
    <source>
        <dbReference type="Proteomes" id="UP000095284"/>
    </source>
</evidence>
<feature type="domain" description="ShKT" evidence="5">
    <location>
        <begin position="169"/>
        <end position="208"/>
    </location>
</feature>
<dbReference type="SMR" id="A0A1I7SI48"/>
<dbReference type="eggNOG" id="ENOG502SSZ5">
    <property type="taxonomic scope" value="Eukaryota"/>
</dbReference>
<evidence type="ECO:0000256" key="2">
    <source>
        <dbReference type="ARBA" id="ARBA00023157"/>
    </source>
</evidence>